<gene>
    <name evidence="8" type="ORF">COV04_01200</name>
</gene>
<name>A0A2M8LFC2_9BACT</name>
<dbReference type="InterPro" id="IPR032816">
    <property type="entry name" value="VTT_dom"/>
</dbReference>
<evidence type="ECO:0000313" key="8">
    <source>
        <dbReference type="EMBL" id="PJE76129.1"/>
    </source>
</evidence>
<dbReference type="PANTHER" id="PTHR42709">
    <property type="entry name" value="ALKALINE PHOSPHATASE LIKE PROTEIN"/>
    <property type="match status" value="1"/>
</dbReference>
<feature type="transmembrane region" description="Helical" evidence="6">
    <location>
        <begin position="167"/>
        <end position="186"/>
    </location>
</feature>
<proteinExistence type="predicted"/>
<dbReference type="AlphaFoldDB" id="A0A2M8LFC2"/>
<evidence type="ECO:0000259" key="7">
    <source>
        <dbReference type="Pfam" id="PF09335"/>
    </source>
</evidence>
<evidence type="ECO:0000256" key="4">
    <source>
        <dbReference type="ARBA" id="ARBA00022989"/>
    </source>
</evidence>
<dbReference type="EMBL" id="PFET01000005">
    <property type="protein sequence ID" value="PJE76129.1"/>
    <property type="molecule type" value="Genomic_DNA"/>
</dbReference>
<dbReference type="GO" id="GO:0005886">
    <property type="term" value="C:plasma membrane"/>
    <property type="evidence" value="ECO:0007669"/>
    <property type="project" value="UniProtKB-SubCell"/>
</dbReference>
<feature type="transmembrane region" description="Helical" evidence="6">
    <location>
        <begin position="132"/>
        <end position="155"/>
    </location>
</feature>
<dbReference type="PANTHER" id="PTHR42709:SF6">
    <property type="entry name" value="UNDECAPRENYL PHOSPHATE TRANSPORTER A"/>
    <property type="match status" value="1"/>
</dbReference>
<evidence type="ECO:0000256" key="1">
    <source>
        <dbReference type="ARBA" id="ARBA00004651"/>
    </source>
</evidence>
<evidence type="ECO:0000256" key="3">
    <source>
        <dbReference type="ARBA" id="ARBA00022692"/>
    </source>
</evidence>
<keyword evidence="5 6" id="KW-0472">Membrane</keyword>
<accession>A0A2M8LFC2</accession>
<feature type="transmembrane region" description="Helical" evidence="6">
    <location>
        <begin position="46"/>
        <end position="67"/>
    </location>
</feature>
<comment type="caution">
    <text evidence="8">The sequence shown here is derived from an EMBL/GenBank/DDBJ whole genome shotgun (WGS) entry which is preliminary data.</text>
</comment>
<dbReference type="Proteomes" id="UP000231152">
    <property type="component" value="Unassembled WGS sequence"/>
</dbReference>
<sequence>MHFSLELIVNWLFAYPYLVLFPAVVIEGPIVTVLAGFAVSLGYLNFLLAYTLVVVGDLVGDSLYYALGRWGRDSSLHRWGRLVGVTPERVERLDQHFEAHTGKTLLAGKFMHAIGGAILVAAGAARVRFLTFIWYNLLGTLPKSFLLLLVGYYFGKAYATIDRYLNYTGIAIIILVAFVFLLQFIVRSLRKKSRK</sequence>
<comment type="subcellular location">
    <subcellularLocation>
        <location evidence="1">Cell membrane</location>
        <topology evidence="1">Multi-pass membrane protein</topology>
    </subcellularLocation>
</comment>
<reference evidence="8 9" key="1">
    <citation type="submission" date="2017-09" db="EMBL/GenBank/DDBJ databases">
        <title>Depth-based differentiation of microbial function through sediment-hosted aquifers and enrichment of novel symbionts in the deep terrestrial subsurface.</title>
        <authorList>
            <person name="Probst A.J."/>
            <person name="Ladd B."/>
            <person name="Jarett J.K."/>
            <person name="Geller-Mcgrath D.E."/>
            <person name="Sieber C.M."/>
            <person name="Emerson J.B."/>
            <person name="Anantharaman K."/>
            <person name="Thomas B.C."/>
            <person name="Malmstrom R."/>
            <person name="Stieglmeier M."/>
            <person name="Klingl A."/>
            <person name="Woyke T."/>
            <person name="Ryan C.M."/>
            <person name="Banfield J.F."/>
        </authorList>
    </citation>
    <scope>NUCLEOTIDE SEQUENCE [LARGE SCALE GENOMIC DNA]</scope>
    <source>
        <strain evidence="8">CG10_big_fil_rev_8_21_14_0_10_48_11</strain>
    </source>
</reference>
<organism evidence="8 9">
    <name type="scientific">Candidatus Uhrbacteria bacterium CG10_big_fil_rev_8_21_14_0_10_48_11</name>
    <dbReference type="NCBI Taxonomy" id="1975037"/>
    <lineage>
        <taxon>Bacteria</taxon>
        <taxon>Candidatus Uhriibacteriota</taxon>
    </lineage>
</organism>
<keyword evidence="2" id="KW-1003">Cell membrane</keyword>
<keyword evidence="3 6" id="KW-0812">Transmembrane</keyword>
<evidence type="ECO:0000256" key="5">
    <source>
        <dbReference type="ARBA" id="ARBA00023136"/>
    </source>
</evidence>
<feature type="transmembrane region" description="Helical" evidence="6">
    <location>
        <begin position="12"/>
        <end position="39"/>
    </location>
</feature>
<evidence type="ECO:0000313" key="9">
    <source>
        <dbReference type="Proteomes" id="UP000231152"/>
    </source>
</evidence>
<feature type="domain" description="VTT" evidence="7">
    <location>
        <begin position="30"/>
        <end position="152"/>
    </location>
</feature>
<keyword evidence="4 6" id="KW-1133">Transmembrane helix</keyword>
<evidence type="ECO:0000256" key="6">
    <source>
        <dbReference type="SAM" id="Phobius"/>
    </source>
</evidence>
<evidence type="ECO:0000256" key="2">
    <source>
        <dbReference type="ARBA" id="ARBA00022475"/>
    </source>
</evidence>
<dbReference type="InterPro" id="IPR051311">
    <property type="entry name" value="DedA_domain"/>
</dbReference>
<protein>
    <recommendedName>
        <fullName evidence="7">VTT domain-containing protein</fullName>
    </recommendedName>
</protein>
<dbReference type="Pfam" id="PF09335">
    <property type="entry name" value="VTT_dom"/>
    <property type="match status" value="1"/>
</dbReference>